<gene>
    <name evidence="9" type="primary">ICL2</name>
    <name evidence="9" type="ORF">N0V93_009767</name>
</gene>
<dbReference type="OrthoDB" id="4078635at2759"/>
<comment type="similarity">
    <text evidence="2 5">Belongs to the isocitrate lyase/PEP mutase superfamily. Isocitrate lyase family.</text>
</comment>
<dbReference type="EMBL" id="JAPEVB010000006">
    <property type="protein sequence ID" value="KAJ4386869.1"/>
    <property type="molecule type" value="Genomic_DNA"/>
</dbReference>
<dbReference type="InterPro" id="IPR018523">
    <property type="entry name" value="Isocitrate_lyase_ph_CS"/>
</dbReference>
<dbReference type="PIRSF" id="PIRSF001362">
    <property type="entry name" value="Isocit_lyase"/>
    <property type="match status" value="1"/>
</dbReference>
<feature type="binding site" evidence="7">
    <location>
        <begin position="454"/>
        <end position="458"/>
    </location>
    <ligand>
        <name>substrate</name>
    </ligand>
</feature>
<organism evidence="9 10">
    <name type="scientific">Gnomoniopsis smithogilvyi</name>
    <dbReference type="NCBI Taxonomy" id="1191159"/>
    <lineage>
        <taxon>Eukaryota</taxon>
        <taxon>Fungi</taxon>
        <taxon>Dikarya</taxon>
        <taxon>Ascomycota</taxon>
        <taxon>Pezizomycotina</taxon>
        <taxon>Sordariomycetes</taxon>
        <taxon>Sordariomycetidae</taxon>
        <taxon>Diaporthales</taxon>
        <taxon>Gnomoniaceae</taxon>
        <taxon>Gnomoniopsis</taxon>
    </lineage>
</organism>
<evidence type="ECO:0000313" key="9">
    <source>
        <dbReference type="EMBL" id="KAJ4386869.1"/>
    </source>
</evidence>
<evidence type="ECO:0000256" key="5">
    <source>
        <dbReference type="PIRNR" id="PIRNR001362"/>
    </source>
</evidence>
<dbReference type="CDD" id="cd00377">
    <property type="entry name" value="ICL_PEPM"/>
    <property type="match status" value="1"/>
</dbReference>
<dbReference type="AlphaFoldDB" id="A0A9W8YK73"/>
<dbReference type="GO" id="GO:0046872">
    <property type="term" value="F:metal ion binding"/>
    <property type="evidence" value="ECO:0007669"/>
    <property type="project" value="UniProtKB-KW"/>
</dbReference>
<dbReference type="GO" id="GO:0004451">
    <property type="term" value="F:isocitrate lyase activity"/>
    <property type="evidence" value="ECO:0007669"/>
    <property type="project" value="InterPro"/>
</dbReference>
<keyword evidence="3 8" id="KW-0479">Metal-binding</keyword>
<evidence type="ECO:0000256" key="6">
    <source>
        <dbReference type="PIRSR" id="PIRSR001362-1"/>
    </source>
</evidence>
<keyword evidence="8" id="KW-0460">Magnesium</keyword>
<feature type="binding site" evidence="7">
    <location>
        <begin position="234"/>
        <end position="235"/>
    </location>
    <ligand>
        <name>substrate</name>
    </ligand>
</feature>
<dbReference type="GO" id="GO:0019629">
    <property type="term" value="P:propionate catabolic process, 2-methylcitrate cycle"/>
    <property type="evidence" value="ECO:0007669"/>
    <property type="project" value="TreeGrafter"/>
</dbReference>
<dbReference type="GO" id="GO:0046421">
    <property type="term" value="F:methylisocitrate lyase activity"/>
    <property type="evidence" value="ECO:0007669"/>
    <property type="project" value="UniProtKB-EC"/>
</dbReference>
<reference evidence="9" key="1">
    <citation type="submission" date="2022-10" db="EMBL/GenBank/DDBJ databases">
        <title>Tapping the CABI collections for fungal endophytes: first genome assemblies for Collariella, Neodidymelliopsis, Ascochyta clinopodiicola, Didymella pomorum, Didymosphaeria variabile, Neocosmospora piperis and Neocucurbitaria cava.</title>
        <authorList>
            <person name="Hill R."/>
        </authorList>
    </citation>
    <scope>NUCLEOTIDE SEQUENCE</scope>
    <source>
        <strain evidence="9">IMI 355082</strain>
    </source>
</reference>
<dbReference type="FunFam" id="1.10.10.850:FF:000001">
    <property type="entry name" value="Isocitrate lyase"/>
    <property type="match status" value="1"/>
</dbReference>
<comment type="catalytic activity">
    <reaction evidence="1">
        <text>(2S,3R)-3-hydroxybutane-1,2,3-tricarboxylate = pyruvate + succinate</text>
        <dbReference type="Rhea" id="RHEA:16809"/>
        <dbReference type="ChEBI" id="CHEBI:15361"/>
        <dbReference type="ChEBI" id="CHEBI:30031"/>
        <dbReference type="ChEBI" id="CHEBI:57429"/>
        <dbReference type="EC" id="4.1.3.30"/>
    </reaction>
</comment>
<evidence type="ECO:0000256" key="1">
    <source>
        <dbReference type="ARBA" id="ARBA00001050"/>
    </source>
</evidence>
<dbReference type="InterPro" id="IPR006254">
    <property type="entry name" value="Isocitrate_lyase"/>
</dbReference>
<dbReference type="PROSITE" id="PS00161">
    <property type="entry name" value="ISOCITRATE_LYASE"/>
    <property type="match status" value="1"/>
</dbReference>
<comment type="caution">
    <text evidence="9">The sequence shown here is derived from an EMBL/GenBank/DDBJ whole genome shotgun (WGS) entry which is preliminary data.</text>
</comment>
<evidence type="ECO:0000313" key="10">
    <source>
        <dbReference type="Proteomes" id="UP001140453"/>
    </source>
</evidence>
<protein>
    <recommendedName>
        <fullName evidence="5">Isocitrate lyase</fullName>
    </recommendedName>
</protein>
<proteinExistence type="inferred from homology"/>
<dbReference type="SUPFAM" id="SSF51621">
    <property type="entry name" value="Phosphoenolpyruvate/pyruvate domain"/>
    <property type="match status" value="1"/>
</dbReference>
<feature type="binding site" evidence="7">
    <location>
        <position position="489"/>
    </location>
    <ligand>
        <name>substrate</name>
    </ligand>
</feature>
<dbReference type="NCBIfam" id="TIGR01346">
    <property type="entry name" value="isocit_lyase"/>
    <property type="match status" value="1"/>
</dbReference>
<evidence type="ECO:0000256" key="2">
    <source>
        <dbReference type="ARBA" id="ARBA00005704"/>
    </source>
</evidence>
<sequence length="568" mass="62003">MPSSLPAVSPPVTTPLPSDSFQLLAESEKAGTPEDALYEQQIKDVEAWWATPRYAGIRRPYTAADVVSKRGSLQQSYPSSLMGRKLWSLIQEKLSKGEPLHTMGAIDPVQMTQQAPHQEVLYLSGWACSATLTPTNDVSPDFGDYPYNTVPNQVQRMFKAQSMHDRKQWDARRALSPSERAKTPYVDYFRPIVADGDTGHGGLTAVIKLAKLFAENGAAGVHFEDQLHGGKKCGHLAGKVLVPIGEHINRLVAARFQWDLMGVESLVIARTDAESGRLLSSSVDVRDHEFILGVADPSVQPLAETLQKMEARGASGSEIDAFEADWVKATKLVTFDEAAVAHLQTEGASEASVAEYKSKVSSERDMGLATRRALATSLTPSGKPVYFDWDIPRTREGFYHYRAGMAAATKRSIAFGEYADLLWVETGDPNVKVCAELGAAVRAVHGRSKGLVYNLSPSFNWMAHGFTEASLKSFIWDIAREGFVLQLVSLAGLHSTATISNELARSFKEDGMKAYVELVQRREKEGGCEVLTHQRWSGAPYMDGIVGAIQSGSSGSRSMGEGNTEGQF</sequence>
<dbReference type="InterPro" id="IPR040442">
    <property type="entry name" value="Pyrv_kinase-like_dom_sf"/>
</dbReference>
<dbReference type="InterPro" id="IPR039556">
    <property type="entry name" value="ICL/PEPM"/>
</dbReference>
<dbReference type="Gene3D" id="3.20.20.60">
    <property type="entry name" value="Phosphoenolpyruvate-binding domains"/>
    <property type="match status" value="1"/>
</dbReference>
<name>A0A9W8YK73_9PEZI</name>
<keyword evidence="10" id="KW-1185">Reference proteome</keyword>
<evidence type="ECO:0000256" key="4">
    <source>
        <dbReference type="ARBA" id="ARBA00023239"/>
    </source>
</evidence>
<dbReference type="Pfam" id="PF00463">
    <property type="entry name" value="ICL"/>
    <property type="match status" value="1"/>
</dbReference>
<dbReference type="Gene3D" id="1.10.10.850">
    <property type="match status" value="1"/>
</dbReference>
<dbReference type="PANTHER" id="PTHR21631:SF13">
    <property type="entry name" value="MITOCHONDRIAL 2-METHYLISOCITRATE LYASE ICL2"/>
    <property type="match status" value="1"/>
</dbReference>
<dbReference type="GO" id="GO:0005759">
    <property type="term" value="C:mitochondrial matrix"/>
    <property type="evidence" value="ECO:0007669"/>
    <property type="project" value="TreeGrafter"/>
</dbReference>
<feature type="active site" description="Proton acceptor" evidence="6">
    <location>
        <position position="233"/>
    </location>
</feature>
<dbReference type="PANTHER" id="PTHR21631">
    <property type="entry name" value="ISOCITRATE LYASE/MALATE SYNTHASE"/>
    <property type="match status" value="1"/>
</dbReference>
<feature type="binding site" evidence="7">
    <location>
        <begin position="124"/>
        <end position="126"/>
    </location>
    <ligand>
        <name>substrate</name>
    </ligand>
</feature>
<feature type="binding site" evidence="8">
    <location>
        <position position="195"/>
    </location>
    <ligand>
        <name>Mg(2+)</name>
        <dbReference type="ChEBI" id="CHEBI:18420"/>
    </ligand>
</feature>
<dbReference type="InterPro" id="IPR015813">
    <property type="entry name" value="Pyrv/PenolPyrv_kinase-like_dom"/>
</dbReference>
<evidence type="ECO:0000256" key="7">
    <source>
        <dbReference type="PIRSR" id="PIRSR001362-2"/>
    </source>
</evidence>
<accession>A0A9W8YK73</accession>
<dbReference type="Proteomes" id="UP001140453">
    <property type="component" value="Unassembled WGS sequence"/>
</dbReference>
<keyword evidence="4 5" id="KW-0456">Lyase</keyword>
<evidence type="ECO:0000256" key="3">
    <source>
        <dbReference type="ARBA" id="ARBA00022723"/>
    </source>
</evidence>
<comment type="cofactor">
    <cofactor evidence="8">
        <name>Mg(2+)</name>
        <dbReference type="ChEBI" id="CHEBI:18420"/>
    </cofactor>
    <text evidence="8">Can also use Mn(2+) ion.</text>
</comment>
<evidence type="ECO:0000256" key="8">
    <source>
        <dbReference type="PIRSR" id="PIRSR001362-3"/>
    </source>
</evidence>
<feature type="binding site" evidence="7">
    <location>
        <position position="270"/>
    </location>
    <ligand>
        <name>substrate</name>
    </ligand>
</feature>